<dbReference type="OrthoDB" id="2015447at2759"/>
<feature type="transmembrane region" description="Helical" evidence="1">
    <location>
        <begin position="189"/>
        <end position="210"/>
    </location>
</feature>
<dbReference type="EMBL" id="JACGCM010002660">
    <property type="protein sequence ID" value="KAF6137019.1"/>
    <property type="molecule type" value="Genomic_DNA"/>
</dbReference>
<evidence type="ECO:0000313" key="2">
    <source>
        <dbReference type="EMBL" id="KAF6137019.1"/>
    </source>
</evidence>
<reference evidence="2 3" key="1">
    <citation type="journal article" date="2020" name="IScience">
        <title>Genome Sequencing of the Endangered Kingdonia uniflora (Circaeasteraceae, Ranunculales) Reveals Potential Mechanisms of Evolutionary Specialization.</title>
        <authorList>
            <person name="Sun Y."/>
            <person name="Deng T."/>
            <person name="Zhang A."/>
            <person name="Moore M.J."/>
            <person name="Landis J.B."/>
            <person name="Lin N."/>
            <person name="Zhang H."/>
            <person name="Zhang X."/>
            <person name="Huang J."/>
            <person name="Zhang X."/>
            <person name="Sun H."/>
            <person name="Wang H."/>
        </authorList>
    </citation>
    <scope>NUCLEOTIDE SEQUENCE [LARGE SCALE GENOMIC DNA]</scope>
    <source>
        <strain evidence="2">TB1705</strain>
        <tissue evidence="2">Leaf</tissue>
    </source>
</reference>
<feature type="transmembrane region" description="Helical" evidence="1">
    <location>
        <begin position="222"/>
        <end position="245"/>
    </location>
</feature>
<dbReference type="Pfam" id="PF05834">
    <property type="entry name" value="Lycopene_cycl"/>
    <property type="match status" value="2"/>
</dbReference>
<evidence type="ECO:0000256" key="1">
    <source>
        <dbReference type="SAM" id="Phobius"/>
    </source>
</evidence>
<dbReference type="PANTHER" id="PTHR39757:SF3">
    <property type="entry name" value="LYCOPENE EPSILON CYCLASE, CHLOROPLASTIC"/>
    <property type="match status" value="1"/>
</dbReference>
<keyword evidence="1" id="KW-0812">Transmembrane</keyword>
<organism evidence="2 3">
    <name type="scientific">Kingdonia uniflora</name>
    <dbReference type="NCBI Taxonomy" id="39325"/>
    <lineage>
        <taxon>Eukaryota</taxon>
        <taxon>Viridiplantae</taxon>
        <taxon>Streptophyta</taxon>
        <taxon>Embryophyta</taxon>
        <taxon>Tracheophyta</taxon>
        <taxon>Spermatophyta</taxon>
        <taxon>Magnoliopsida</taxon>
        <taxon>Ranunculales</taxon>
        <taxon>Circaeasteraceae</taxon>
        <taxon>Kingdonia</taxon>
    </lineage>
</organism>
<sequence length="273" mass="31101">MLKVEQITKVADGHSVAVCEGEIIVPSRLATVASGAASVKLLEYEVGGAKISVQTAYGMEVEVENNPYDPSLMFIIYYKDYMKQKVQSLDTEYPTFLYVMPMFPSGVFFEETCLASRDAMPFDLFEEKVDVTVGNHGYLKAPKYASAIIKILEQDNYSKHVGTKERIVENISMQVWSTLWPQEREYQRAFFLFGLELILLLVIEGIRTFFNSFFRLPAWMWWGFLGSSLSSADLILFSFYMSIFAPNNMRIALVRHLMPDPSGAFMVKAYLTL</sequence>
<keyword evidence="1" id="KW-0472">Membrane</keyword>
<gene>
    <name evidence="2" type="ORF">GIB67_030783</name>
</gene>
<dbReference type="AlphaFoldDB" id="A0A7J7L362"/>
<dbReference type="PANTHER" id="PTHR39757">
    <property type="match status" value="1"/>
</dbReference>
<dbReference type="Proteomes" id="UP000541444">
    <property type="component" value="Unassembled WGS sequence"/>
</dbReference>
<proteinExistence type="predicted"/>
<accession>A0A7J7L362</accession>
<comment type="caution">
    <text evidence="2">The sequence shown here is derived from an EMBL/GenBank/DDBJ whole genome shotgun (WGS) entry which is preliminary data.</text>
</comment>
<evidence type="ECO:0000313" key="3">
    <source>
        <dbReference type="Proteomes" id="UP000541444"/>
    </source>
</evidence>
<evidence type="ECO:0008006" key="4">
    <source>
        <dbReference type="Google" id="ProtNLM"/>
    </source>
</evidence>
<keyword evidence="1" id="KW-1133">Transmembrane helix</keyword>
<name>A0A7J7L362_9MAGN</name>
<keyword evidence="3" id="KW-1185">Reference proteome</keyword>
<protein>
    <recommendedName>
        <fullName evidence="4">Lycopene epsilon cyclase</fullName>
    </recommendedName>
</protein>